<name>A0ABR7GCF5_9FIRM</name>
<evidence type="ECO:0000313" key="20">
    <source>
        <dbReference type="Proteomes" id="UP000643810"/>
    </source>
</evidence>
<dbReference type="Gene3D" id="1.10.10.10">
    <property type="entry name" value="Winged helix-like DNA-binding domain superfamily/Winged helix DNA-binding domain"/>
    <property type="match status" value="1"/>
</dbReference>
<comment type="subunit">
    <text evidence="14">Homohexamer. Forms a ring that surrounds DNA.</text>
</comment>
<dbReference type="Pfam" id="PF09397">
    <property type="entry name" value="FtsK_gamma"/>
    <property type="match status" value="1"/>
</dbReference>
<evidence type="ECO:0000256" key="3">
    <source>
        <dbReference type="ARBA" id="ARBA00022475"/>
    </source>
</evidence>
<dbReference type="SUPFAM" id="SSF103473">
    <property type="entry name" value="MFS general substrate transporter"/>
    <property type="match status" value="1"/>
</dbReference>
<dbReference type="InterPro" id="IPR003593">
    <property type="entry name" value="AAA+_ATPase"/>
</dbReference>
<comment type="similarity">
    <text evidence="2">Belongs to the FtsK/SpoIIIE/SftA family.</text>
</comment>
<evidence type="ECO:0000256" key="14">
    <source>
        <dbReference type="ARBA" id="ARBA00025923"/>
    </source>
</evidence>
<evidence type="ECO:0000256" key="4">
    <source>
        <dbReference type="ARBA" id="ARBA00022618"/>
    </source>
</evidence>
<comment type="function">
    <text evidence="13">Essential cell division protein that coordinates cell division and chromosome segregation. The N-terminus is involved in assembly of the cell-division machinery. The C-terminus functions as a DNA motor that moves dsDNA in an ATP-dependent manner towards the dif recombination site, which is located within the replication terminus region. Required for activation of the Xer recombinase, allowing activation of chromosome unlinking by recombination.</text>
</comment>
<evidence type="ECO:0000256" key="13">
    <source>
        <dbReference type="ARBA" id="ARBA00024986"/>
    </source>
</evidence>
<evidence type="ECO:0000256" key="5">
    <source>
        <dbReference type="ARBA" id="ARBA00022692"/>
    </source>
</evidence>
<dbReference type="InterPro" id="IPR018541">
    <property type="entry name" value="Ftsk_gamma"/>
</dbReference>
<feature type="transmembrane region" description="Helical" evidence="17">
    <location>
        <begin position="184"/>
        <end position="207"/>
    </location>
</feature>
<dbReference type="Pfam" id="PF13491">
    <property type="entry name" value="FtsK_4TM"/>
    <property type="match status" value="1"/>
</dbReference>
<evidence type="ECO:0000256" key="7">
    <source>
        <dbReference type="ARBA" id="ARBA00022829"/>
    </source>
</evidence>
<evidence type="ECO:0000256" key="12">
    <source>
        <dbReference type="ARBA" id="ARBA00023306"/>
    </source>
</evidence>
<evidence type="ECO:0000256" key="11">
    <source>
        <dbReference type="ARBA" id="ARBA00023136"/>
    </source>
</evidence>
<feature type="compositionally biased region" description="Low complexity" evidence="16">
    <location>
        <begin position="1"/>
        <end position="26"/>
    </location>
</feature>
<keyword evidence="7" id="KW-0159">Chromosome partition</keyword>
<dbReference type="InterPro" id="IPR050206">
    <property type="entry name" value="FtsK/SpoIIIE/SftA"/>
</dbReference>
<accession>A0ABR7GCF5</accession>
<feature type="region of interest" description="Disordered" evidence="16">
    <location>
        <begin position="1"/>
        <end position="36"/>
    </location>
</feature>
<feature type="transmembrane region" description="Helical" evidence="17">
    <location>
        <begin position="90"/>
        <end position="114"/>
    </location>
</feature>
<dbReference type="InterPro" id="IPR002543">
    <property type="entry name" value="FtsK_dom"/>
</dbReference>
<keyword evidence="20" id="KW-1185">Reference proteome</keyword>
<evidence type="ECO:0000256" key="16">
    <source>
        <dbReference type="SAM" id="MobiDB-lite"/>
    </source>
</evidence>
<dbReference type="Pfam" id="PF01580">
    <property type="entry name" value="FtsK_SpoIIIE"/>
    <property type="match status" value="1"/>
</dbReference>
<dbReference type="Proteomes" id="UP000643810">
    <property type="component" value="Unassembled WGS sequence"/>
</dbReference>
<keyword evidence="12" id="KW-0131">Cell cycle</keyword>
<evidence type="ECO:0000259" key="18">
    <source>
        <dbReference type="PROSITE" id="PS50901"/>
    </source>
</evidence>
<evidence type="ECO:0000256" key="15">
    <source>
        <dbReference type="PROSITE-ProRule" id="PRU00289"/>
    </source>
</evidence>
<dbReference type="InterPro" id="IPR036259">
    <property type="entry name" value="MFS_trans_sf"/>
</dbReference>
<dbReference type="Gene3D" id="3.30.980.40">
    <property type="match status" value="1"/>
</dbReference>
<evidence type="ECO:0000256" key="1">
    <source>
        <dbReference type="ARBA" id="ARBA00004651"/>
    </source>
</evidence>
<dbReference type="Pfam" id="PF17854">
    <property type="entry name" value="FtsK_alpha"/>
    <property type="match status" value="1"/>
</dbReference>
<dbReference type="EMBL" id="JACOPG010000001">
    <property type="protein sequence ID" value="MBC5685114.1"/>
    <property type="molecule type" value="Genomic_DNA"/>
</dbReference>
<keyword evidence="11 17" id="KW-0472">Membrane</keyword>
<keyword evidence="8 15" id="KW-0067">ATP-binding</keyword>
<gene>
    <name evidence="19" type="ORF">H8R94_00565</name>
</gene>
<evidence type="ECO:0000256" key="2">
    <source>
        <dbReference type="ARBA" id="ARBA00006474"/>
    </source>
</evidence>
<keyword evidence="9 17" id="KW-1133">Transmembrane helix</keyword>
<feature type="binding site" evidence="15">
    <location>
        <begin position="589"/>
        <end position="596"/>
    </location>
    <ligand>
        <name>ATP</name>
        <dbReference type="ChEBI" id="CHEBI:30616"/>
    </ligand>
</feature>
<dbReference type="InterPro" id="IPR036388">
    <property type="entry name" value="WH-like_DNA-bd_sf"/>
</dbReference>
<evidence type="ECO:0000256" key="10">
    <source>
        <dbReference type="ARBA" id="ARBA00023125"/>
    </source>
</evidence>
<evidence type="ECO:0000256" key="6">
    <source>
        <dbReference type="ARBA" id="ARBA00022741"/>
    </source>
</evidence>
<dbReference type="CDD" id="cd01127">
    <property type="entry name" value="TrwB_TraG_TraD_VirD4"/>
    <property type="match status" value="1"/>
</dbReference>
<dbReference type="InterPro" id="IPR036390">
    <property type="entry name" value="WH_DNA-bd_sf"/>
</dbReference>
<comment type="caution">
    <text evidence="19">The sequence shown here is derived from an EMBL/GenBank/DDBJ whole genome shotgun (WGS) entry which is preliminary data.</text>
</comment>
<dbReference type="SUPFAM" id="SSF46785">
    <property type="entry name" value="Winged helix' DNA-binding domain"/>
    <property type="match status" value="1"/>
</dbReference>
<evidence type="ECO:0000256" key="8">
    <source>
        <dbReference type="ARBA" id="ARBA00022840"/>
    </source>
</evidence>
<keyword evidence="5 17" id="KW-0812">Transmembrane</keyword>
<dbReference type="SUPFAM" id="SSF52540">
    <property type="entry name" value="P-loop containing nucleoside triphosphate hydrolases"/>
    <property type="match status" value="1"/>
</dbReference>
<dbReference type="SMART" id="SM00843">
    <property type="entry name" value="Ftsk_gamma"/>
    <property type="match status" value="1"/>
</dbReference>
<protein>
    <submittedName>
        <fullName evidence="19">DNA translocase FtsK</fullName>
    </submittedName>
</protein>
<evidence type="ECO:0000313" key="19">
    <source>
        <dbReference type="EMBL" id="MBC5685114.1"/>
    </source>
</evidence>
<proteinExistence type="inferred from homology"/>
<dbReference type="PROSITE" id="PS50901">
    <property type="entry name" value="FTSK"/>
    <property type="match status" value="1"/>
</dbReference>
<reference evidence="19 20" key="1">
    <citation type="submission" date="2020-08" db="EMBL/GenBank/DDBJ databases">
        <title>Genome public.</title>
        <authorList>
            <person name="Liu C."/>
            <person name="Sun Q."/>
        </authorList>
    </citation>
    <scope>NUCLEOTIDE SEQUENCE [LARGE SCALE GENOMIC DNA]</scope>
    <source>
        <strain evidence="19 20">NSJ-9</strain>
    </source>
</reference>
<evidence type="ECO:0000256" key="9">
    <source>
        <dbReference type="ARBA" id="ARBA00022989"/>
    </source>
</evidence>
<dbReference type="Gene3D" id="3.40.50.300">
    <property type="entry name" value="P-loop containing nucleotide triphosphate hydrolases"/>
    <property type="match status" value="1"/>
</dbReference>
<dbReference type="RefSeq" id="WP_118281243.1">
    <property type="nucleotide sequence ID" value="NZ_JACOPG010000001.1"/>
</dbReference>
<keyword evidence="6 15" id="KW-0547">Nucleotide-binding</keyword>
<feature type="transmembrane region" description="Helical" evidence="17">
    <location>
        <begin position="126"/>
        <end position="144"/>
    </location>
</feature>
<dbReference type="InterPro" id="IPR027417">
    <property type="entry name" value="P-loop_NTPase"/>
</dbReference>
<keyword evidence="3" id="KW-1003">Cell membrane</keyword>
<sequence length="948" mass="102900">MANKTTSAKRNTTKTSASKKSTATKKQTTKKGTKPKTTAKNVTVEAEVVDVAKAEAIKEIFLWIFLAVCVLLFLSNLGIGGIVGNAVSSFFFGIFGLVAYLFPILLLVATFFGISNQGNRIATIKLIAGGVLTVFLSVLVELFAHGDAPYAAMRAFYYGRESKAGGGLLGGMIASGLVEGFGLISAYVLTFVIMIVCLILITERSLLQQAGSRRRRKKRRYADPNEDREARLARIRADKKRQAAAGQVDENAPRRDRKISGVAFDTKMEPEIQAVQASSDEVEQVHMAPQKDVEVKNVKRVPLSSKCTGSASVIGLDEEKPVETVKAESVRPSRRIKLSTPPVANVTTEAPKAENDPVRPTSPVQPQRQAVMPSTPEFVRAEEKETAAPTAAEAVAPPEKRPRKTAASMQETRKSADQVADEIAKSKQETKPAAAYKFPTLSLLKKKAASGNGNSKAELEATADKLEQTLRNFGINVEVTDVTCGPTVTRYELQPEVGVRVNRITNLADDIKLNLAVTDIRIEAPIPGKAAVGIEVPNKNKVMVSFEEMASSAEFKKAESKVTFCAGRDIAGNVITANIAKMPHLLIAGTTGSGKSVCINTIIMSILYKARPDEVKFIMIDPKVVELSIYNGIPHLLIPVVTDPKKAAGALHWAVTEMDDRYQKFADASVRDIKSYNKKLEEHNYQLPINSNGELGTFEKMPEMVVIVDELADLMMVAAKEVEESICRLAQKARAAGIYLILATQRPSVDVVTGLIKANMPSRIAFAVNSGVDSRTILDMFGAEKLLGNGDMLYYPQGYTKPLRVQGAFVSDEEVQDVVDYIKGNNEEASYDENVTKHIESGADGSDGATAIGGGSGFEDTRDSYFAEAGRLIVSKEKGSIGMLQRNFKIGFNRAARIMDQLEEAGVVGPEMGTKPRTVHMTPTQFEQFLNPSAVSAVEEEYPVSDDF</sequence>
<comment type="subcellular location">
    <subcellularLocation>
        <location evidence="1">Cell membrane</location>
        <topology evidence="1">Multi-pass membrane protein</topology>
    </subcellularLocation>
</comment>
<dbReference type="InterPro" id="IPR041027">
    <property type="entry name" value="FtsK_alpha"/>
</dbReference>
<dbReference type="PANTHER" id="PTHR22683">
    <property type="entry name" value="SPORULATION PROTEIN RELATED"/>
    <property type="match status" value="1"/>
</dbReference>
<feature type="compositionally biased region" description="Low complexity" evidence="16">
    <location>
        <begin position="387"/>
        <end position="397"/>
    </location>
</feature>
<dbReference type="PANTHER" id="PTHR22683:SF41">
    <property type="entry name" value="DNA TRANSLOCASE FTSK"/>
    <property type="match status" value="1"/>
</dbReference>
<organism evidence="19 20">
    <name type="scientific">Roseburia lenta</name>
    <dbReference type="NCBI Taxonomy" id="2763061"/>
    <lineage>
        <taxon>Bacteria</taxon>
        <taxon>Bacillati</taxon>
        <taxon>Bacillota</taxon>
        <taxon>Clostridia</taxon>
        <taxon>Lachnospirales</taxon>
        <taxon>Lachnospiraceae</taxon>
        <taxon>Roseburia</taxon>
    </lineage>
</organism>
<keyword evidence="4" id="KW-0132">Cell division</keyword>
<dbReference type="InterPro" id="IPR025199">
    <property type="entry name" value="FtsK_4TM"/>
</dbReference>
<feature type="domain" description="FtsK" evidence="18">
    <location>
        <begin position="572"/>
        <end position="775"/>
    </location>
</feature>
<keyword evidence="10" id="KW-0238">DNA-binding</keyword>
<feature type="transmembrane region" description="Helical" evidence="17">
    <location>
        <begin position="60"/>
        <end position="84"/>
    </location>
</feature>
<dbReference type="SMART" id="SM00382">
    <property type="entry name" value="AAA"/>
    <property type="match status" value="1"/>
</dbReference>
<feature type="region of interest" description="Disordered" evidence="16">
    <location>
        <begin position="344"/>
        <end position="416"/>
    </location>
</feature>
<evidence type="ECO:0000256" key="17">
    <source>
        <dbReference type="SAM" id="Phobius"/>
    </source>
</evidence>